<sequence length="88" mass="9852">MSNSRVRVGCNFPKVAKDQADSLGVFGWIKNTKTGSILGRIQGTEPACAQMERWLSEEGSPGSMIERCDITNKKKIVRPDYQKFKIAF</sequence>
<accession>A0A6A0H3U0</accession>
<dbReference type="Gene3D" id="3.30.70.100">
    <property type="match status" value="1"/>
</dbReference>
<dbReference type="AlphaFoldDB" id="A0A6A0H3U0"/>
<dbReference type="PANTHER" id="PTHR10029:SF10">
    <property type="entry name" value="GEO08407P1"/>
    <property type="match status" value="1"/>
</dbReference>
<dbReference type="GO" id="GO:0003998">
    <property type="term" value="F:acylphosphatase activity"/>
    <property type="evidence" value="ECO:0007669"/>
    <property type="project" value="InterPro"/>
</dbReference>
<dbReference type="OrthoDB" id="7961613at2759"/>
<protein>
    <recommendedName>
        <fullName evidence="3">Acylphosphatase-like domain-containing protein</fullName>
    </recommendedName>
</protein>
<dbReference type="InterPro" id="IPR001792">
    <property type="entry name" value="Acylphosphatase-like_dom"/>
</dbReference>
<reference evidence="4" key="3">
    <citation type="submission" date="2019-06" db="EMBL/GenBank/DDBJ databases">
        <authorList>
            <person name="Poynton C."/>
            <person name="Hasenbein S."/>
            <person name="Benoit J.B."/>
            <person name="Sepulveda M.S."/>
            <person name="Poelchau M.F."/>
            <person name="Murali S.C."/>
            <person name="Chen S."/>
            <person name="Glastad K.M."/>
            <person name="Werren J.H."/>
            <person name="Vineis J.H."/>
            <person name="Bowen J.L."/>
            <person name="Friedrich M."/>
            <person name="Jones J."/>
            <person name="Robertson H.M."/>
            <person name="Feyereisen R."/>
            <person name="Mechler-Hickson A."/>
            <person name="Mathers N."/>
            <person name="Lee C.E."/>
            <person name="Colbourne J.K."/>
            <person name="Biales A."/>
            <person name="Johnston J.S."/>
            <person name="Wellborn G.A."/>
            <person name="Rosendale A.J."/>
            <person name="Cridge A.G."/>
            <person name="Munoz-Torres M.C."/>
            <person name="Bain P.A."/>
            <person name="Manny A.R."/>
            <person name="Major K.M."/>
            <person name="Lambert F.N."/>
            <person name="Vulpe C.D."/>
            <person name="Tuck P."/>
            <person name="Blalock B.J."/>
            <person name="Lin Y.-Y."/>
            <person name="Smith M.E."/>
            <person name="Ochoa-Acuna H."/>
            <person name="Chen M.-J.M."/>
            <person name="Childers C.P."/>
            <person name="Qu J."/>
            <person name="Dugan S."/>
            <person name="Lee S.L."/>
            <person name="Chao H."/>
            <person name="Dinh H."/>
            <person name="Han Y."/>
            <person name="Doddapaneni H."/>
            <person name="Worley K.C."/>
            <person name="Muzny D.M."/>
            <person name="Gibbs R.A."/>
            <person name="Richards S."/>
        </authorList>
    </citation>
    <scope>NUCLEOTIDE SEQUENCE</scope>
    <source>
        <strain evidence="4">HAZT.00-mixed</strain>
        <tissue evidence="4">Whole organism</tissue>
    </source>
</reference>
<organism evidence="4">
    <name type="scientific">Hyalella azteca</name>
    <name type="common">Amphipod</name>
    <dbReference type="NCBI Taxonomy" id="294128"/>
    <lineage>
        <taxon>Eukaryota</taxon>
        <taxon>Metazoa</taxon>
        <taxon>Ecdysozoa</taxon>
        <taxon>Arthropoda</taxon>
        <taxon>Crustacea</taxon>
        <taxon>Multicrustacea</taxon>
        <taxon>Malacostraca</taxon>
        <taxon>Eumalacostraca</taxon>
        <taxon>Peracarida</taxon>
        <taxon>Amphipoda</taxon>
        <taxon>Senticaudata</taxon>
        <taxon>Talitrida</taxon>
        <taxon>Talitroidea</taxon>
        <taxon>Hyalellidae</taxon>
        <taxon>Hyalella</taxon>
    </lineage>
</organism>
<dbReference type="Pfam" id="PF00708">
    <property type="entry name" value="Acylphosphatase"/>
    <property type="match status" value="1"/>
</dbReference>
<reference evidence="4" key="2">
    <citation type="journal article" date="2018" name="Environ. Sci. Technol.">
        <title>The Toxicogenome of Hyalella azteca: A Model for Sediment Ecotoxicology and Evolutionary Toxicology.</title>
        <authorList>
            <person name="Poynton H.C."/>
            <person name="Hasenbein S."/>
            <person name="Benoit J.B."/>
            <person name="Sepulveda M.S."/>
            <person name="Poelchau M.F."/>
            <person name="Hughes D.S.T."/>
            <person name="Murali S.C."/>
            <person name="Chen S."/>
            <person name="Glastad K.M."/>
            <person name="Goodisman M.A.D."/>
            <person name="Werren J.H."/>
            <person name="Vineis J.H."/>
            <person name="Bowen J.L."/>
            <person name="Friedrich M."/>
            <person name="Jones J."/>
            <person name="Robertson H.M."/>
            <person name="Feyereisen R."/>
            <person name="Mechler-Hickson A."/>
            <person name="Mathers N."/>
            <person name="Lee C.E."/>
            <person name="Colbourne J.K."/>
            <person name="Biales A."/>
            <person name="Johnston J.S."/>
            <person name="Wellborn G.A."/>
            <person name="Rosendale A.J."/>
            <person name="Cridge A.G."/>
            <person name="Munoz-Torres M.C."/>
            <person name="Bain P.A."/>
            <person name="Manny A.R."/>
            <person name="Major K.M."/>
            <person name="Lambert F.N."/>
            <person name="Vulpe C.D."/>
            <person name="Tuck P."/>
            <person name="Blalock B.J."/>
            <person name="Lin Y.Y."/>
            <person name="Smith M.E."/>
            <person name="Ochoa-Acuna H."/>
            <person name="Chen M.M."/>
            <person name="Childers C.P."/>
            <person name="Qu J."/>
            <person name="Dugan S."/>
            <person name="Lee S.L."/>
            <person name="Chao H."/>
            <person name="Dinh H."/>
            <person name="Han Y."/>
            <person name="Doddapaneni H."/>
            <person name="Worley K.C."/>
            <person name="Muzny D.M."/>
            <person name="Gibbs R.A."/>
            <person name="Richards S."/>
        </authorList>
    </citation>
    <scope>NUCLEOTIDE SEQUENCE</scope>
    <source>
        <strain evidence="4">HAZT.00-mixed</strain>
        <tissue evidence="4">Whole organism</tissue>
    </source>
</reference>
<evidence type="ECO:0000259" key="3">
    <source>
        <dbReference type="PROSITE" id="PS51160"/>
    </source>
</evidence>
<dbReference type="EMBL" id="JQDR03007276">
    <property type="protein sequence ID" value="KAA0198827.1"/>
    <property type="molecule type" value="Genomic_DNA"/>
</dbReference>
<comment type="similarity">
    <text evidence="2">Belongs to the acylphosphatase family.</text>
</comment>
<dbReference type="PANTHER" id="PTHR10029">
    <property type="entry name" value="ACYLPHOSPHATASE"/>
    <property type="match status" value="1"/>
</dbReference>
<proteinExistence type="inferred from homology"/>
<evidence type="ECO:0000256" key="1">
    <source>
        <dbReference type="PROSITE-ProRule" id="PRU00520"/>
    </source>
</evidence>
<dbReference type="InterPro" id="IPR020456">
    <property type="entry name" value="Acylphosphatase"/>
</dbReference>
<gene>
    <name evidence="4" type="ORF">HAZT_HAZT004089</name>
</gene>
<feature type="domain" description="Acylphosphatase-like" evidence="3">
    <location>
        <begin position="1"/>
        <end position="88"/>
    </location>
</feature>
<name>A0A6A0H3U0_HYAAZ</name>
<dbReference type="PRINTS" id="PR00112">
    <property type="entry name" value="ACYLPHPHTASE"/>
</dbReference>
<dbReference type="InterPro" id="IPR036046">
    <property type="entry name" value="Acylphosphatase-like_dom_sf"/>
</dbReference>
<comment type="caution">
    <text evidence="1">Lacks conserved residue(s) required for the propagation of feature annotation.</text>
</comment>
<evidence type="ECO:0000313" key="4">
    <source>
        <dbReference type="EMBL" id="KAA0198827.1"/>
    </source>
</evidence>
<evidence type="ECO:0000256" key="2">
    <source>
        <dbReference type="RuleBase" id="RU004168"/>
    </source>
</evidence>
<comment type="caution">
    <text evidence="4">The sequence shown here is derived from an EMBL/GenBank/DDBJ whole genome shotgun (WGS) entry which is preliminary data.</text>
</comment>
<dbReference type="SUPFAM" id="SSF54975">
    <property type="entry name" value="Acylphosphatase/BLUF domain-like"/>
    <property type="match status" value="1"/>
</dbReference>
<reference evidence="4" key="1">
    <citation type="submission" date="2014-08" db="EMBL/GenBank/DDBJ databases">
        <authorList>
            <person name="Murali S."/>
            <person name="Richards S."/>
            <person name="Bandaranaike D."/>
            <person name="Bellair M."/>
            <person name="Blankenburg K."/>
            <person name="Chao H."/>
            <person name="Dinh H."/>
            <person name="Doddapaneni H."/>
            <person name="Dugan-Rocha S."/>
            <person name="Elkadiri S."/>
            <person name="Gnanaolivu R."/>
            <person name="Hughes D."/>
            <person name="Lee S."/>
            <person name="Li M."/>
            <person name="Ming W."/>
            <person name="Munidasa M."/>
            <person name="Muniz J."/>
            <person name="Nguyen L."/>
            <person name="Osuji N."/>
            <person name="Pu L.-L."/>
            <person name="Puazo M."/>
            <person name="Skinner E."/>
            <person name="Qu C."/>
            <person name="Quiroz J."/>
            <person name="Raj R."/>
            <person name="Weissenberger G."/>
            <person name="Xin Y."/>
            <person name="Zou X."/>
            <person name="Han Y."/>
            <person name="Worley K."/>
            <person name="Muzny D."/>
            <person name="Gibbs R."/>
        </authorList>
    </citation>
    <scope>NUCLEOTIDE SEQUENCE</scope>
    <source>
        <strain evidence="4">HAZT.00-mixed</strain>
        <tissue evidence="4">Whole organism</tissue>
    </source>
</reference>
<dbReference type="PROSITE" id="PS51160">
    <property type="entry name" value="ACYLPHOSPHATASE_3"/>
    <property type="match status" value="1"/>
</dbReference>
<dbReference type="Proteomes" id="UP000711488">
    <property type="component" value="Unassembled WGS sequence"/>
</dbReference>